<gene>
    <name evidence="1" type="ORF">H1S01_15860</name>
</gene>
<dbReference type="SUPFAM" id="SSF75169">
    <property type="entry name" value="DsrEFH-like"/>
    <property type="match status" value="1"/>
</dbReference>
<comment type="caution">
    <text evidence="1">The sequence shown here is derived from an EMBL/GenBank/DDBJ whole genome shotgun (WGS) entry which is preliminary data.</text>
</comment>
<dbReference type="Proteomes" id="UP000617402">
    <property type="component" value="Unassembled WGS sequence"/>
</dbReference>
<dbReference type="InterPro" id="IPR003787">
    <property type="entry name" value="Sulphur_relay_DsrE/F-like"/>
</dbReference>
<keyword evidence="2" id="KW-1185">Reference proteome</keyword>
<dbReference type="Pfam" id="PF02635">
    <property type="entry name" value="DsrE"/>
    <property type="match status" value="1"/>
</dbReference>
<evidence type="ECO:0000313" key="2">
    <source>
        <dbReference type="Proteomes" id="UP000617402"/>
    </source>
</evidence>
<dbReference type="InterPro" id="IPR027396">
    <property type="entry name" value="DsrEFH-like"/>
</dbReference>
<reference evidence="1 2" key="1">
    <citation type="submission" date="2020-07" db="EMBL/GenBank/DDBJ databases">
        <title>Draft whole-genome sequence of Heliobacterium chlorum DSM 3682, type strain.</title>
        <authorList>
            <person name="Kyndt J.A."/>
            <person name="Meyer T.E."/>
            <person name="Imhoff J.F."/>
        </authorList>
    </citation>
    <scope>NUCLEOTIDE SEQUENCE [LARGE SCALE GENOMIC DNA]</scope>
    <source>
        <strain evidence="1 2">DSM 3682</strain>
    </source>
</reference>
<organism evidence="1 2">
    <name type="scientific">Heliobacterium chlorum</name>
    <dbReference type="NCBI Taxonomy" id="2698"/>
    <lineage>
        <taxon>Bacteria</taxon>
        <taxon>Bacillati</taxon>
        <taxon>Bacillota</taxon>
        <taxon>Clostridia</taxon>
        <taxon>Eubacteriales</taxon>
        <taxon>Heliobacteriaceae</taxon>
        <taxon>Heliobacterium</taxon>
    </lineage>
</organism>
<protein>
    <submittedName>
        <fullName evidence="1">DsrE family protein</fullName>
    </submittedName>
</protein>
<dbReference type="Gene3D" id="3.40.1260.10">
    <property type="entry name" value="DsrEFH-like"/>
    <property type="match status" value="1"/>
</dbReference>
<accession>A0ABR7T8L3</accession>
<dbReference type="EMBL" id="JACVHF010000022">
    <property type="protein sequence ID" value="MBC9785961.1"/>
    <property type="molecule type" value="Genomic_DNA"/>
</dbReference>
<sequence length="124" mass="13311">MSKDSSFVVTLGFNKNNENYVTVALTVALAAQKKGEQACLLLLVDGVHLGKEGYVDDINIGEPFRPVRDLLADFLESGGQLKICGACLHHNKIANDELLASAEIITGSDIVDLLNNAKSTLQLN</sequence>
<proteinExistence type="predicted"/>
<name>A0ABR7T8L3_HELCL</name>
<dbReference type="RefSeq" id="WP_188041395.1">
    <property type="nucleotide sequence ID" value="NZ_JACVHF010000022.1"/>
</dbReference>
<evidence type="ECO:0000313" key="1">
    <source>
        <dbReference type="EMBL" id="MBC9785961.1"/>
    </source>
</evidence>